<dbReference type="SUPFAM" id="SSF53933">
    <property type="entry name" value="Microbial ribonucleases"/>
    <property type="match status" value="1"/>
</dbReference>
<evidence type="ECO:0000256" key="4">
    <source>
        <dbReference type="ARBA" id="ARBA00023157"/>
    </source>
</evidence>
<evidence type="ECO:0000313" key="7">
    <source>
        <dbReference type="EMBL" id="CAE7196042.1"/>
    </source>
</evidence>
<protein>
    <submittedName>
        <fullName evidence="7">Uncharacterized protein</fullName>
    </submittedName>
</protein>
<proteinExistence type="predicted"/>
<keyword evidence="4" id="KW-1015">Disulfide bond</keyword>
<accession>A0A8H3I3I8</accession>
<dbReference type="GO" id="GO:0004521">
    <property type="term" value="F:RNA endonuclease activity"/>
    <property type="evidence" value="ECO:0007669"/>
    <property type="project" value="InterPro"/>
</dbReference>
<sequence length="138" mass="15363">MHLSHFNMVVFISNLALLVLAVPALAIPTSYLSERDMTSPNMATCDRFIYTQARVWAAAQAAAWHIITRTIVGQNGYPHRFMNYPENFVFHASCNAPYYEFPILQSGSIFTGTTSPGPDRVVIGSMWNERGNMVLCGS</sequence>
<keyword evidence="6" id="KW-0732">Signal</keyword>
<keyword evidence="2" id="KW-0255">Endonuclease</keyword>
<dbReference type="EMBL" id="CAJNJQ010003299">
    <property type="protein sequence ID" value="CAE7196042.1"/>
    <property type="molecule type" value="Genomic_DNA"/>
</dbReference>
<comment type="caution">
    <text evidence="7">The sequence shown here is derived from an EMBL/GenBank/DDBJ whole genome shotgun (WGS) entry which is preliminary data.</text>
</comment>
<dbReference type="GO" id="GO:0003723">
    <property type="term" value="F:RNA binding"/>
    <property type="evidence" value="ECO:0007669"/>
    <property type="project" value="InterPro"/>
</dbReference>
<gene>
    <name evidence="7" type="ORF">RDB_LOCUS132832</name>
</gene>
<dbReference type="Gene3D" id="3.10.450.30">
    <property type="entry name" value="Microbial ribonucleases"/>
    <property type="match status" value="1"/>
</dbReference>
<dbReference type="AlphaFoldDB" id="A0A8H3I3I8"/>
<evidence type="ECO:0000256" key="2">
    <source>
        <dbReference type="ARBA" id="ARBA00022759"/>
    </source>
</evidence>
<dbReference type="GO" id="GO:0016787">
    <property type="term" value="F:hydrolase activity"/>
    <property type="evidence" value="ECO:0007669"/>
    <property type="project" value="UniProtKB-KW"/>
</dbReference>
<dbReference type="PANTHER" id="PTHR42104:SF1">
    <property type="entry name" value="EXTRACELLULAR GUANYL-SPECIFIC RIBONUCLEASE RNTA (AFU_ORTHOLOGUE AFUA_4G03230)"/>
    <property type="match status" value="1"/>
</dbReference>
<keyword evidence="3" id="KW-0378">Hydrolase</keyword>
<dbReference type="InterPro" id="IPR016191">
    <property type="entry name" value="Ribonuclease/ribotoxin"/>
</dbReference>
<evidence type="ECO:0000256" key="1">
    <source>
        <dbReference type="ARBA" id="ARBA00022722"/>
    </source>
</evidence>
<keyword evidence="1" id="KW-0540">Nuclease</keyword>
<keyword evidence="5" id="KW-0456">Lyase</keyword>
<evidence type="ECO:0000256" key="6">
    <source>
        <dbReference type="SAM" id="SignalP"/>
    </source>
</evidence>
<dbReference type="PANTHER" id="PTHR42104">
    <property type="entry name" value="EXTRACELLULAR GUANYL-SPECIFIC RIBONUCLEASE RNTA (AFU_ORTHOLOGUE AFUA_4G03230)"/>
    <property type="match status" value="1"/>
</dbReference>
<dbReference type="Pfam" id="PF00545">
    <property type="entry name" value="Ribonuclease"/>
    <property type="match status" value="1"/>
</dbReference>
<dbReference type="GO" id="GO:0016829">
    <property type="term" value="F:lyase activity"/>
    <property type="evidence" value="ECO:0007669"/>
    <property type="project" value="UniProtKB-KW"/>
</dbReference>
<evidence type="ECO:0000313" key="8">
    <source>
        <dbReference type="Proteomes" id="UP000663827"/>
    </source>
</evidence>
<evidence type="ECO:0000256" key="3">
    <source>
        <dbReference type="ARBA" id="ARBA00022801"/>
    </source>
</evidence>
<dbReference type="Proteomes" id="UP000663827">
    <property type="component" value="Unassembled WGS sequence"/>
</dbReference>
<feature type="signal peptide" evidence="6">
    <location>
        <begin position="1"/>
        <end position="26"/>
    </location>
</feature>
<feature type="chain" id="PRO_5034569455" evidence="6">
    <location>
        <begin position="27"/>
        <end position="138"/>
    </location>
</feature>
<name>A0A8H3I3I8_9AGAM</name>
<organism evidence="7 8">
    <name type="scientific">Rhizoctonia solani</name>
    <dbReference type="NCBI Taxonomy" id="456999"/>
    <lineage>
        <taxon>Eukaryota</taxon>
        <taxon>Fungi</taxon>
        <taxon>Dikarya</taxon>
        <taxon>Basidiomycota</taxon>
        <taxon>Agaricomycotina</taxon>
        <taxon>Agaricomycetes</taxon>
        <taxon>Cantharellales</taxon>
        <taxon>Ceratobasidiaceae</taxon>
        <taxon>Rhizoctonia</taxon>
    </lineage>
</organism>
<reference evidence="7" key="1">
    <citation type="submission" date="2021-01" db="EMBL/GenBank/DDBJ databases">
        <authorList>
            <person name="Kaushik A."/>
        </authorList>
    </citation>
    <scope>NUCLEOTIDE SEQUENCE</scope>
    <source>
        <strain evidence="7">AG5</strain>
    </source>
</reference>
<dbReference type="InterPro" id="IPR000026">
    <property type="entry name" value="N1-like"/>
</dbReference>
<evidence type="ECO:0000256" key="5">
    <source>
        <dbReference type="ARBA" id="ARBA00023239"/>
    </source>
</evidence>